<protein>
    <submittedName>
        <fullName evidence="1">Uncharacterized protein</fullName>
    </submittedName>
</protein>
<gene>
    <name evidence="1" type="ORF">NPIL_680491</name>
</gene>
<name>A0A8X6NMA7_NEPPI</name>
<dbReference type="EMBL" id="BMAW01105812">
    <property type="protein sequence ID" value="GFT21083.1"/>
    <property type="molecule type" value="Genomic_DNA"/>
</dbReference>
<dbReference type="OrthoDB" id="10422946at2759"/>
<evidence type="ECO:0000313" key="2">
    <source>
        <dbReference type="Proteomes" id="UP000887013"/>
    </source>
</evidence>
<organism evidence="1 2">
    <name type="scientific">Nephila pilipes</name>
    <name type="common">Giant wood spider</name>
    <name type="synonym">Nephila maculata</name>
    <dbReference type="NCBI Taxonomy" id="299642"/>
    <lineage>
        <taxon>Eukaryota</taxon>
        <taxon>Metazoa</taxon>
        <taxon>Ecdysozoa</taxon>
        <taxon>Arthropoda</taxon>
        <taxon>Chelicerata</taxon>
        <taxon>Arachnida</taxon>
        <taxon>Araneae</taxon>
        <taxon>Araneomorphae</taxon>
        <taxon>Entelegynae</taxon>
        <taxon>Araneoidea</taxon>
        <taxon>Nephilidae</taxon>
        <taxon>Nephila</taxon>
    </lineage>
</organism>
<reference evidence="1" key="1">
    <citation type="submission" date="2020-08" db="EMBL/GenBank/DDBJ databases">
        <title>Multicomponent nature underlies the extraordinary mechanical properties of spider dragline silk.</title>
        <authorList>
            <person name="Kono N."/>
            <person name="Nakamura H."/>
            <person name="Mori M."/>
            <person name="Yoshida Y."/>
            <person name="Ohtoshi R."/>
            <person name="Malay A.D."/>
            <person name="Moran D.A.P."/>
            <person name="Tomita M."/>
            <person name="Numata K."/>
            <person name="Arakawa K."/>
        </authorList>
    </citation>
    <scope>NUCLEOTIDE SEQUENCE</scope>
</reference>
<comment type="caution">
    <text evidence="1">The sequence shown here is derived from an EMBL/GenBank/DDBJ whole genome shotgun (WGS) entry which is preliminary data.</text>
</comment>
<accession>A0A8X6NMA7</accession>
<dbReference type="AlphaFoldDB" id="A0A8X6NMA7"/>
<dbReference type="Proteomes" id="UP000887013">
    <property type="component" value="Unassembled WGS sequence"/>
</dbReference>
<proteinExistence type="predicted"/>
<sequence length="99" mass="11100">MDAGEGIERIGIPLKPKRKVPVVIKNGADSTVGGCPFQQVVSPDGHGRSIWKSKQFFSPNIDARSRSFLYPFLFSYLLCPLPTTPSLEEVWICLERFCK</sequence>
<keyword evidence="2" id="KW-1185">Reference proteome</keyword>
<evidence type="ECO:0000313" key="1">
    <source>
        <dbReference type="EMBL" id="GFT21083.1"/>
    </source>
</evidence>